<reference evidence="1" key="2">
    <citation type="journal article" date="2021" name="Microbiome">
        <title>Successional dynamics and alternative stable states in a saline activated sludge microbial community over 9 years.</title>
        <authorList>
            <person name="Wang Y."/>
            <person name="Ye J."/>
            <person name="Ju F."/>
            <person name="Liu L."/>
            <person name="Boyd J.A."/>
            <person name="Deng Y."/>
            <person name="Parks D.H."/>
            <person name="Jiang X."/>
            <person name="Yin X."/>
            <person name="Woodcroft B.J."/>
            <person name="Tyson G.W."/>
            <person name="Hugenholtz P."/>
            <person name="Polz M.F."/>
            <person name="Zhang T."/>
        </authorList>
    </citation>
    <scope>NUCLEOTIDE SEQUENCE</scope>
    <source>
        <strain evidence="1">HKST-UBA11</strain>
    </source>
</reference>
<dbReference type="Proteomes" id="UP000754563">
    <property type="component" value="Unassembled WGS sequence"/>
</dbReference>
<evidence type="ECO:0000313" key="1">
    <source>
        <dbReference type="EMBL" id="MCA9385892.1"/>
    </source>
</evidence>
<dbReference type="AlphaFoldDB" id="A0A955L894"/>
<gene>
    <name evidence="1" type="ORF">KC717_04565</name>
</gene>
<protein>
    <submittedName>
        <fullName evidence="1">Uncharacterized protein</fullName>
    </submittedName>
</protein>
<name>A0A955L894_9BACT</name>
<organism evidence="1 2">
    <name type="scientific">Candidatus Dojkabacteria bacterium</name>
    <dbReference type="NCBI Taxonomy" id="2099670"/>
    <lineage>
        <taxon>Bacteria</taxon>
        <taxon>Candidatus Dojkabacteria</taxon>
    </lineage>
</organism>
<reference evidence="1" key="1">
    <citation type="submission" date="2020-04" db="EMBL/GenBank/DDBJ databases">
        <authorList>
            <person name="Zhang T."/>
        </authorList>
    </citation>
    <scope>NUCLEOTIDE SEQUENCE</scope>
    <source>
        <strain evidence="1">HKST-UBA11</strain>
    </source>
</reference>
<proteinExistence type="predicted"/>
<comment type="caution">
    <text evidence="1">The sequence shown here is derived from an EMBL/GenBank/DDBJ whole genome shotgun (WGS) entry which is preliminary data.</text>
</comment>
<sequence length="85" mass="10382">MKIYTDKLENYFEIEDYYGLLRKYKLLYENEGLSAKEPERKIYELIVELRTAAQGHHFRTINDFFEKEQTVIDKQLNRKTEDLPF</sequence>
<dbReference type="EMBL" id="JAGQLH010000053">
    <property type="protein sequence ID" value="MCA9385892.1"/>
    <property type="molecule type" value="Genomic_DNA"/>
</dbReference>
<evidence type="ECO:0000313" key="2">
    <source>
        <dbReference type="Proteomes" id="UP000754563"/>
    </source>
</evidence>
<accession>A0A955L894</accession>